<dbReference type="InterPro" id="IPR004805">
    <property type="entry name" value="DnaE2/DnaE/PolC"/>
</dbReference>
<dbReference type="PANTHER" id="PTHR32294:SF0">
    <property type="entry name" value="DNA POLYMERASE III SUBUNIT ALPHA"/>
    <property type="match status" value="1"/>
</dbReference>
<feature type="domain" description="Polymerase/histidinol phosphatase N-terminal" evidence="11">
    <location>
        <begin position="30"/>
        <end position="97"/>
    </location>
</feature>
<sequence length="1234" mass="137129">MPFVDISLLPQVGNTPLQRNSAPLTPTPFIHLHLHTEYSLTDGIIRIPGLVTAVREAGMPAVAVTDRNNLFSVVKFYRAAVAAGIKPIIGADVLISDRNDQRHASRLVLLCRNTQGYRNLSRLVSKGYTAGQQGDVPVIRTDWLKNATGGLIALSGAREGAIGKALVQGHPREARDWCQRLSALFPDCFYLEIMRTGREGEKMHEEGVLTLAAERDLPVVASNEVCFLLPDDFDAHEARVCIHEGSMLADPRRGRRFSPEQYLRTPREMAELFADIPEAIENTVEIARRCNVAFEFGANHLPEFPVREGTSLDVWLKEQSRRGLEERLSRLFDRQSPDFPARRVAYDQRLETELDVIVRMGYSGYFLIVSDFIRWARGNGVPVGPGRGSGAGSLVAFALEITDLDPIRYDLLFERFLNPERVSLPDFDIDFCMEGRDRVIEYVTERYGGSELVAQIITFGTMAAKAVVRDVGRILGHPYGFVDQIAKLIPFDLGITLEKALEQEEALRRRYENEEDVRALIDLAKRLEGLARNAGRHAGGVVIAPRPLTEFMPLYCEKDAAGVVTQLDKDDVETVGLVKFDFLGLRTLTIIDWTLQNIRRFASRQQTQGPRDALGPILTTPQADSRASDPTKEDNPSTSPHAAPDITAIPLDDQKTFELIKQGNTSAVFQLESRGMRDLIRRLQPDCFEDIIALVALFRPGPLQSGMVDDFIERKHGRAQVSYLHPELESTLKPTYGVILYQEQVMQIARVLAGYTLGGADLLRRAMGKKKPAEMAKQRSVFLSGAKARGVGEINASEIFDLMEKFAGYGFNKSHSAAYALIAYQTAWLKAHYPAAFMAAVLSGDMDKTDKVVASIDECRSLGIGILPPDINLCRFEFTVHDPQTIRYGLGAIKGAGEAALKGMLAERDEHGPFADLFDLCRRIDTRKMNRRVLDALTRAGALDKLGPTRTIVFNTLGAALKAAEQYTRAQSAGQGDLFEDAPGMTAPITTERMPGRKQNAVTFSRGEEWTEKERLTGEKETLGLYLTGHPISPYRDELAALSATPLTDVRPALGQSVRVAGFVMQSRARRGRNGKDDRRMDLTLDDGTARLEAVVYGEVYQENRQLLIKDNLVIATGEVTMDDFIGDRRMVIKELYDLQKAREAFASALVISLDGDDMNARANGEPDPGITERLARVLEPYRGGNTPILMDYRRTNTVARLALGDSWRIKPTEELLEGLRALLGQKRVRLAYG</sequence>
<comment type="catalytic activity">
    <reaction evidence="9">
        <text>DNA(n) + a 2'-deoxyribonucleoside 5'-triphosphate = DNA(n+1) + diphosphate</text>
        <dbReference type="Rhea" id="RHEA:22508"/>
        <dbReference type="Rhea" id="RHEA-COMP:17339"/>
        <dbReference type="Rhea" id="RHEA-COMP:17340"/>
        <dbReference type="ChEBI" id="CHEBI:33019"/>
        <dbReference type="ChEBI" id="CHEBI:61560"/>
        <dbReference type="ChEBI" id="CHEBI:173112"/>
        <dbReference type="EC" id="2.7.7.7"/>
    </reaction>
</comment>
<dbReference type="GO" id="GO:0005737">
    <property type="term" value="C:cytoplasm"/>
    <property type="evidence" value="ECO:0007669"/>
    <property type="project" value="UniProtKB-SubCell"/>
</dbReference>
<dbReference type="Pfam" id="PF17657">
    <property type="entry name" value="DNA_pol3_finger"/>
    <property type="match status" value="1"/>
</dbReference>
<reference evidence="12" key="1">
    <citation type="submission" date="2019-02" db="EMBL/GenBank/DDBJ databases">
        <authorList>
            <person name="Gruber-Vodicka R. H."/>
            <person name="Seah K. B. B."/>
        </authorList>
    </citation>
    <scope>NUCLEOTIDE SEQUENCE</scope>
    <source>
        <strain evidence="12">BECK_BZ163</strain>
    </source>
</reference>
<dbReference type="Pfam" id="PF07733">
    <property type="entry name" value="DNA_pol3_alpha"/>
    <property type="match status" value="1"/>
</dbReference>
<dbReference type="GO" id="GO:0008408">
    <property type="term" value="F:3'-5' exonuclease activity"/>
    <property type="evidence" value="ECO:0007669"/>
    <property type="project" value="InterPro"/>
</dbReference>
<dbReference type="PANTHER" id="PTHR32294">
    <property type="entry name" value="DNA POLYMERASE III SUBUNIT ALPHA"/>
    <property type="match status" value="1"/>
</dbReference>
<dbReference type="InterPro" id="IPR040982">
    <property type="entry name" value="DNA_pol3_finger"/>
</dbReference>
<evidence type="ECO:0000259" key="11">
    <source>
        <dbReference type="SMART" id="SM00481"/>
    </source>
</evidence>
<dbReference type="Pfam" id="PF14579">
    <property type="entry name" value="HHH_6"/>
    <property type="match status" value="1"/>
</dbReference>
<dbReference type="GO" id="GO:0003887">
    <property type="term" value="F:DNA-directed DNA polymerase activity"/>
    <property type="evidence" value="ECO:0007669"/>
    <property type="project" value="UniProtKB-KW"/>
</dbReference>
<dbReference type="NCBIfam" id="TIGR00594">
    <property type="entry name" value="polc"/>
    <property type="match status" value="1"/>
</dbReference>
<dbReference type="SUPFAM" id="SSF89550">
    <property type="entry name" value="PHP domain-like"/>
    <property type="match status" value="1"/>
</dbReference>
<evidence type="ECO:0000256" key="1">
    <source>
        <dbReference type="ARBA" id="ARBA00004496"/>
    </source>
</evidence>
<accession>A0A450T0S8</accession>
<evidence type="ECO:0000256" key="9">
    <source>
        <dbReference type="ARBA" id="ARBA00049244"/>
    </source>
</evidence>
<feature type="region of interest" description="Disordered" evidence="10">
    <location>
        <begin position="976"/>
        <end position="1000"/>
    </location>
</feature>
<dbReference type="Gene3D" id="1.10.150.870">
    <property type="match status" value="1"/>
</dbReference>
<dbReference type="FunFam" id="1.10.10.1600:FF:000001">
    <property type="entry name" value="DNA polymerase III subunit alpha"/>
    <property type="match status" value="1"/>
</dbReference>
<dbReference type="SMART" id="SM00481">
    <property type="entry name" value="POLIIIAc"/>
    <property type="match status" value="1"/>
</dbReference>
<dbReference type="AlphaFoldDB" id="A0A450T0S8"/>
<evidence type="ECO:0000256" key="7">
    <source>
        <dbReference type="ARBA" id="ARBA00022705"/>
    </source>
</evidence>
<dbReference type="InterPro" id="IPR049821">
    <property type="entry name" value="PolIIIA_DnaE1_PHP"/>
</dbReference>
<dbReference type="InterPro" id="IPR011708">
    <property type="entry name" value="DNA_pol3_alpha_NTPase_dom"/>
</dbReference>
<dbReference type="CDD" id="cd04485">
    <property type="entry name" value="DnaE_OBF"/>
    <property type="match status" value="1"/>
</dbReference>
<evidence type="ECO:0000256" key="2">
    <source>
        <dbReference type="ARBA" id="ARBA00012417"/>
    </source>
</evidence>
<feature type="region of interest" description="Disordered" evidence="10">
    <location>
        <begin position="604"/>
        <end position="647"/>
    </location>
</feature>
<dbReference type="CDD" id="cd07433">
    <property type="entry name" value="PHP_PolIIIA_DnaE1"/>
    <property type="match status" value="1"/>
</dbReference>
<comment type="subcellular location">
    <subcellularLocation>
        <location evidence="1">Cytoplasm</location>
    </subcellularLocation>
</comment>
<keyword evidence="5" id="KW-0808">Transferase</keyword>
<dbReference type="InterPro" id="IPR029460">
    <property type="entry name" value="DNAPol_HHH"/>
</dbReference>
<dbReference type="GO" id="GO:0006260">
    <property type="term" value="P:DNA replication"/>
    <property type="evidence" value="ECO:0007669"/>
    <property type="project" value="UniProtKB-KW"/>
</dbReference>
<dbReference type="InterPro" id="IPR003141">
    <property type="entry name" value="Pol/His_phosphatase_N"/>
</dbReference>
<dbReference type="NCBIfam" id="NF004226">
    <property type="entry name" value="PRK05673.1"/>
    <property type="match status" value="1"/>
</dbReference>
<evidence type="ECO:0000256" key="3">
    <source>
        <dbReference type="ARBA" id="ARBA00019114"/>
    </source>
</evidence>
<feature type="compositionally biased region" description="Basic and acidic residues" evidence="10">
    <location>
        <begin position="626"/>
        <end position="635"/>
    </location>
</feature>
<dbReference type="InterPro" id="IPR004013">
    <property type="entry name" value="PHP_dom"/>
</dbReference>
<evidence type="ECO:0000256" key="6">
    <source>
        <dbReference type="ARBA" id="ARBA00022695"/>
    </source>
</evidence>
<evidence type="ECO:0000256" key="8">
    <source>
        <dbReference type="ARBA" id="ARBA00022932"/>
    </source>
</evidence>
<keyword evidence="8" id="KW-0239">DNA-directed DNA polymerase</keyword>
<dbReference type="Pfam" id="PF20914">
    <property type="entry name" value="DNA_pol_IIIA_C"/>
    <property type="match status" value="1"/>
</dbReference>
<keyword evidence="7" id="KW-0235">DNA replication</keyword>
<evidence type="ECO:0000313" key="12">
    <source>
        <dbReference type="EMBL" id="VFJ60077.1"/>
    </source>
</evidence>
<dbReference type="InterPro" id="IPR041931">
    <property type="entry name" value="DNA_pol3_alpha_thumb_dom"/>
</dbReference>
<protein>
    <recommendedName>
        <fullName evidence="3">DNA polymerase III subunit alpha</fullName>
        <ecNumber evidence="2">2.7.7.7</ecNumber>
    </recommendedName>
</protein>
<evidence type="ECO:0000256" key="4">
    <source>
        <dbReference type="ARBA" id="ARBA00022490"/>
    </source>
</evidence>
<keyword evidence="6" id="KW-0548">Nucleotidyltransferase</keyword>
<dbReference type="Gene3D" id="3.20.20.140">
    <property type="entry name" value="Metal-dependent hydrolases"/>
    <property type="match status" value="1"/>
</dbReference>
<proteinExistence type="predicted"/>
<name>A0A450T0S8_9GAMM</name>
<dbReference type="EMBL" id="CAADEZ010000255">
    <property type="protein sequence ID" value="VFJ60077.1"/>
    <property type="molecule type" value="Genomic_DNA"/>
</dbReference>
<dbReference type="InterPro" id="IPR016195">
    <property type="entry name" value="Pol/histidinol_Pase-like"/>
</dbReference>
<dbReference type="Gene3D" id="1.10.10.1600">
    <property type="entry name" value="Bacterial DNA polymerase III alpha subunit, thumb domain"/>
    <property type="match status" value="1"/>
</dbReference>
<dbReference type="EC" id="2.7.7.7" evidence="2"/>
<dbReference type="InterPro" id="IPR048472">
    <property type="entry name" value="DNA_pol_IIIA_C"/>
</dbReference>
<evidence type="ECO:0000256" key="10">
    <source>
        <dbReference type="SAM" id="MobiDB-lite"/>
    </source>
</evidence>
<dbReference type="Pfam" id="PF02811">
    <property type="entry name" value="PHP"/>
    <property type="match status" value="1"/>
</dbReference>
<evidence type="ECO:0000256" key="5">
    <source>
        <dbReference type="ARBA" id="ARBA00022679"/>
    </source>
</evidence>
<keyword evidence="4" id="KW-0963">Cytoplasm</keyword>
<gene>
    <name evidence="12" type="ORF">BECKFM1743A_GA0114220_102551</name>
</gene>
<organism evidence="12">
    <name type="scientific">Candidatus Kentrum sp. FM</name>
    <dbReference type="NCBI Taxonomy" id="2126340"/>
    <lineage>
        <taxon>Bacteria</taxon>
        <taxon>Pseudomonadati</taxon>
        <taxon>Pseudomonadota</taxon>
        <taxon>Gammaproteobacteria</taxon>
        <taxon>Candidatus Kentrum</taxon>
    </lineage>
</organism>